<dbReference type="EMBL" id="MFKF01000282">
    <property type="protein sequence ID" value="OGG46850.1"/>
    <property type="molecule type" value="Genomic_DNA"/>
</dbReference>
<dbReference type="NCBIfam" id="NF033709">
    <property type="entry name" value="PorV_fam"/>
    <property type="match status" value="1"/>
</dbReference>
<protein>
    <recommendedName>
        <fullName evidence="2">Type IX secretion system protein PorV domain-containing protein</fullName>
    </recommendedName>
</protein>
<evidence type="ECO:0000259" key="2">
    <source>
        <dbReference type="Pfam" id="PF19572"/>
    </source>
</evidence>
<evidence type="ECO:0000256" key="1">
    <source>
        <dbReference type="SAM" id="SignalP"/>
    </source>
</evidence>
<dbReference type="InterPro" id="IPR045741">
    <property type="entry name" value="PorV"/>
</dbReference>
<accession>A0A1F6CCV8</accession>
<dbReference type="Gene3D" id="2.40.160.60">
    <property type="entry name" value="Outer membrane protein transport protein (OMPP1/FadL/TodX)"/>
    <property type="match status" value="1"/>
</dbReference>
<proteinExistence type="predicted"/>
<keyword evidence="1" id="KW-0732">Signal</keyword>
<comment type="caution">
    <text evidence="3">The sequence shown here is derived from an EMBL/GenBank/DDBJ whole genome shotgun (WGS) entry which is preliminary data.</text>
</comment>
<dbReference type="AlphaFoldDB" id="A0A1F6CCV8"/>
<sequence>MRRFLLVSALVIVAGAFLAAQAQTPTYQLPPGVRAGAQPHLKFRGTGRSSFVPLKVSQGARASGMGDAFVAVADDINSMFWNPAGLTHVERFEYTAGYTKWMVDSKFFSGAMAYHVGQHVLGVSLVTFSSGESLETTPTDPTGRLGNMVSASDFFVNVAYARKVTDKLSVSVAGKWIYERLHKDHVQSASFDFSSLFYTGFKSVRIAMTLRNFGKDQTVQIPGSIPSGNTAQPMVYTVAGAMEVYGKKGQAVSLTTSGELAYFIDDKERFHAGAELWLANTLALRAGYRWNYYLGDWSVGAGVKREFGQSKIGVDFSFVHHNATMNSPIRVSLVGGF</sequence>
<feature type="chain" id="PRO_5009523322" description="Type IX secretion system protein PorV domain-containing protein" evidence="1">
    <location>
        <begin position="23"/>
        <end position="337"/>
    </location>
</feature>
<dbReference type="SUPFAM" id="SSF56935">
    <property type="entry name" value="Porins"/>
    <property type="match status" value="1"/>
</dbReference>
<dbReference type="Proteomes" id="UP000178606">
    <property type="component" value="Unassembled WGS sequence"/>
</dbReference>
<feature type="domain" description="Type IX secretion system protein PorV" evidence="2">
    <location>
        <begin position="54"/>
        <end position="191"/>
    </location>
</feature>
<evidence type="ECO:0000313" key="4">
    <source>
        <dbReference type="Proteomes" id="UP000178606"/>
    </source>
</evidence>
<gene>
    <name evidence="3" type="ORF">A3F84_00225</name>
</gene>
<reference evidence="3 4" key="1">
    <citation type="journal article" date="2016" name="Nat. Commun.">
        <title>Thousands of microbial genomes shed light on interconnected biogeochemical processes in an aquifer system.</title>
        <authorList>
            <person name="Anantharaman K."/>
            <person name="Brown C.T."/>
            <person name="Hug L.A."/>
            <person name="Sharon I."/>
            <person name="Castelle C.J."/>
            <person name="Probst A.J."/>
            <person name="Thomas B.C."/>
            <person name="Singh A."/>
            <person name="Wilkins M.J."/>
            <person name="Karaoz U."/>
            <person name="Brodie E.L."/>
            <person name="Williams K.H."/>
            <person name="Hubbard S.S."/>
            <person name="Banfield J.F."/>
        </authorList>
    </citation>
    <scope>NUCLEOTIDE SEQUENCE [LARGE SCALE GENOMIC DNA]</scope>
    <source>
        <strain evidence="4">RIFCSPLOWO2_12_FULL_64_10</strain>
    </source>
</reference>
<feature type="signal peptide" evidence="1">
    <location>
        <begin position="1"/>
        <end position="22"/>
    </location>
</feature>
<dbReference type="Pfam" id="PF19572">
    <property type="entry name" value="PorV"/>
    <property type="match status" value="1"/>
</dbReference>
<evidence type="ECO:0000313" key="3">
    <source>
        <dbReference type="EMBL" id="OGG46850.1"/>
    </source>
</evidence>
<organism evidence="3 4">
    <name type="scientific">Handelsmanbacteria sp. (strain RIFCSPLOWO2_12_FULL_64_10)</name>
    <dbReference type="NCBI Taxonomy" id="1817868"/>
    <lineage>
        <taxon>Bacteria</taxon>
        <taxon>Candidatus Handelsmaniibacteriota</taxon>
    </lineage>
</organism>
<name>A0A1F6CCV8_HANXR</name>